<evidence type="ECO:0000313" key="9">
    <source>
        <dbReference type="Proteomes" id="UP000242432"/>
    </source>
</evidence>
<keyword evidence="4 6" id="KW-1133">Transmembrane helix</keyword>
<reference evidence="9" key="1">
    <citation type="submission" date="2017-02" db="EMBL/GenBank/DDBJ databases">
        <authorList>
            <person name="Varghese N."/>
            <person name="Submissions S."/>
        </authorList>
    </citation>
    <scope>NUCLEOTIDE SEQUENCE [LARGE SCALE GENOMIC DNA]</scope>
    <source>
        <strain evidence="9">DSM 3072</strain>
    </source>
</reference>
<evidence type="ECO:0000256" key="2">
    <source>
        <dbReference type="ARBA" id="ARBA00009399"/>
    </source>
</evidence>
<feature type="transmembrane region" description="Helical" evidence="6">
    <location>
        <begin position="115"/>
        <end position="134"/>
    </location>
</feature>
<dbReference type="PANTHER" id="PTHR38459">
    <property type="entry name" value="PROPHAGE BACTOPRENOL-LINKED GLUCOSE TRANSLOCASE HOMOLOG"/>
    <property type="match status" value="1"/>
</dbReference>
<protein>
    <submittedName>
        <fullName evidence="8">Putative flippase GtrA (Transmembrane translocase of bactoprenol-linked glucose)</fullName>
    </submittedName>
</protein>
<feature type="transmembrane region" description="Helical" evidence="6">
    <location>
        <begin position="58"/>
        <end position="75"/>
    </location>
</feature>
<evidence type="ECO:0000259" key="7">
    <source>
        <dbReference type="Pfam" id="PF04138"/>
    </source>
</evidence>
<evidence type="ECO:0000256" key="3">
    <source>
        <dbReference type="ARBA" id="ARBA00022692"/>
    </source>
</evidence>
<dbReference type="AlphaFoldDB" id="A0A1T4UYM2"/>
<dbReference type="GO" id="GO:0000271">
    <property type="term" value="P:polysaccharide biosynthetic process"/>
    <property type="evidence" value="ECO:0007669"/>
    <property type="project" value="InterPro"/>
</dbReference>
<dbReference type="InterPro" id="IPR051401">
    <property type="entry name" value="GtrA_CellWall_Glycosyl"/>
</dbReference>
<keyword evidence="3 6" id="KW-0812">Transmembrane</keyword>
<keyword evidence="9" id="KW-1185">Reference proteome</keyword>
<dbReference type="STRING" id="83771.SAMN02910357_02293"/>
<dbReference type="Pfam" id="PF04138">
    <property type="entry name" value="GtrA_DPMS_TM"/>
    <property type="match status" value="1"/>
</dbReference>
<dbReference type="PANTHER" id="PTHR38459:SF1">
    <property type="entry name" value="PROPHAGE BACTOPRENOL-LINKED GLUCOSE TRANSLOCASE HOMOLOG"/>
    <property type="match status" value="1"/>
</dbReference>
<evidence type="ECO:0000256" key="1">
    <source>
        <dbReference type="ARBA" id="ARBA00004141"/>
    </source>
</evidence>
<dbReference type="EMBL" id="FUXX01000003">
    <property type="protein sequence ID" value="SKA57790.1"/>
    <property type="molecule type" value="Genomic_DNA"/>
</dbReference>
<sequence length="141" mass="15797">MRFCALFHFHKWILFVENMDSKKSFYELVRFVIVGGAATLVDLAVTTALVFATSLHENIITSVAFITAFWVSYFGHKNFTFKKDGSAVSFFILAVSTLVIRNIIVWGLVLCNIRGLPALITAMVAVTAITYFVAKFKIFKG</sequence>
<proteinExistence type="inferred from homology"/>
<feature type="transmembrane region" description="Helical" evidence="6">
    <location>
        <begin position="87"/>
        <end position="109"/>
    </location>
</feature>
<gene>
    <name evidence="8" type="ORF">SAMN02745213_00270</name>
</gene>
<evidence type="ECO:0000313" key="8">
    <source>
        <dbReference type="EMBL" id="SKA57790.1"/>
    </source>
</evidence>
<dbReference type="InterPro" id="IPR007267">
    <property type="entry name" value="GtrA_DPMS_TM"/>
</dbReference>
<comment type="similarity">
    <text evidence="2">Belongs to the GtrA family.</text>
</comment>
<dbReference type="Proteomes" id="UP000242432">
    <property type="component" value="Unassembled WGS sequence"/>
</dbReference>
<evidence type="ECO:0000256" key="6">
    <source>
        <dbReference type="SAM" id="Phobius"/>
    </source>
</evidence>
<feature type="transmembrane region" description="Helical" evidence="6">
    <location>
        <begin position="28"/>
        <end position="52"/>
    </location>
</feature>
<name>A0A1T4UYM2_9GAMM</name>
<accession>A0A1T4UYM2</accession>
<feature type="domain" description="GtrA/DPMS transmembrane" evidence="7">
    <location>
        <begin position="30"/>
        <end position="139"/>
    </location>
</feature>
<dbReference type="GO" id="GO:0005886">
    <property type="term" value="C:plasma membrane"/>
    <property type="evidence" value="ECO:0007669"/>
    <property type="project" value="TreeGrafter"/>
</dbReference>
<comment type="subcellular location">
    <subcellularLocation>
        <location evidence="1">Membrane</location>
        <topology evidence="1">Multi-pass membrane protein</topology>
    </subcellularLocation>
</comment>
<organism evidence="8 9">
    <name type="scientific">Succinivibrio dextrinosolvens DSM 3072</name>
    <dbReference type="NCBI Taxonomy" id="1123324"/>
    <lineage>
        <taxon>Bacteria</taxon>
        <taxon>Pseudomonadati</taxon>
        <taxon>Pseudomonadota</taxon>
        <taxon>Gammaproteobacteria</taxon>
        <taxon>Aeromonadales</taxon>
        <taxon>Succinivibrionaceae</taxon>
        <taxon>Succinivibrio</taxon>
    </lineage>
</organism>
<keyword evidence="5 6" id="KW-0472">Membrane</keyword>
<evidence type="ECO:0000256" key="4">
    <source>
        <dbReference type="ARBA" id="ARBA00022989"/>
    </source>
</evidence>
<evidence type="ECO:0000256" key="5">
    <source>
        <dbReference type="ARBA" id="ARBA00023136"/>
    </source>
</evidence>